<protein>
    <submittedName>
        <fullName evidence="3">HPP family protein</fullName>
    </submittedName>
</protein>
<reference evidence="3 4" key="1">
    <citation type="submission" date="2016-12" db="EMBL/GenBank/DDBJ databases">
        <authorList>
            <person name="Song W.-J."/>
            <person name="Kurnit D.M."/>
        </authorList>
    </citation>
    <scope>NUCLEOTIDE SEQUENCE [LARGE SCALE GENOMIC DNA]</scope>
    <source>
        <strain evidence="3 4">DSM 11393</strain>
    </source>
</reference>
<dbReference type="RefSeq" id="WP_072697155.1">
    <property type="nucleotide sequence ID" value="NZ_FRDI01000006.1"/>
</dbReference>
<accession>A0A1M7T2C6</accession>
<gene>
    <name evidence="3" type="ORF">SAMN02745728_01466</name>
</gene>
<feature type="transmembrane region" description="Helical" evidence="1">
    <location>
        <begin position="43"/>
        <end position="66"/>
    </location>
</feature>
<dbReference type="Proteomes" id="UP000186469">
    <property type="component" value="Unassembled WGS sequence"/>
</dbReference>
<dbReference type="PANTHER" id="PTHR33741:SF5">
    <property type="entry name" value="TRANSMEMBRANE PROTEIN DDB_G0269096-RELATED"/>
    <property type="match status" value="1"/>
</dbReference>
<sequence>MQFFKKMRGCQKRTHSTTDFNELLWSIIGLFVAIGGLSGLQLILFGSLAHGGIIIAPLGASAIIIFSSPNSPFSQPRNLVLGHIISAFCGVSSALIFKEHIWLASGLAVSSAFLCMQLAQAIHPPGGATALFAVIGGANIKQLGYLYVLMPAGIGAVVLMVIALIFINLSKNRQYPQYWR</sequence>
<evidence type="ECO:0000259" key="2">
    <source>
        <dbReference type="Pfam" id="PF04982"/>
    </source>
</evidence>
<dbReference type="STRING" id="1121455.SAMN02745728_01466"/>
<evidence type="ECO:0000313" key="4">
    <source>
        <dbReference type="Proteomes" id="UP000186469"/>
    </source>
</evidence>
<evidence type="ECO:0000256" key="1">
    <source>
        <dbReference type="SAM" id="Phobius"/>
    </source>
</evidence>
<feature type="domain" description="HPP transmembrane region" evidence="2">
    <location>
        <begin position="18"/>
        <end position="176"/>
    </location>
</feature>
<evidence type="ECO:0000313" key="3">
    <source>
        <dbReference type="EMBL" id="SHN64861.1"/>
    </source>
</evidence>
<keyword evidence="1" id="KW-0472">Membrane</keyword>
<keyword evidence="4" id="KW-1185">Reference proteome</keyword>
<feature type="transmembrane region" description="Helical" evidence="1">
    <location>
        <begin position="20"/>
        <end position="37"/>
    </location>
</feature>
<keyword evidence="1" id="KW-0812">Transmembrane</keyword>
<dbReference type="Pfam" id="PF04982">
    <property type="entry name" value="TM_HPP"/>
    <property type="match status" value="1"/>
</dbReference>
<organism evidence="3 4">
    <name type="scientific">Desulfovibrio litoralis DSM 11393</name>
    <dbReference type="NCBI Taxonomy" id="1121455"/>
    <lineage>
        <taxon>Bacteria</taxon>
        <taxon>Pseudomonadati</taxon>
        <taxon>Thermodesulfobacteriota</taxon>
        <taxon>Desulfovibrionia</taxon>
        <taxon>Desulfovibrionales</taxon>
        <taxon>Desulfovibrionaceae</taxon>
        <taxon>Desulfovibrio</taxon>
    </lineage>
</organism>
<name>A0A1M7T2C6_9BACT</name>
<dbReference type="OrthoDB" id="9811720at2"/>
<feature type="transmembrane region" description="Helical" evidence="1">
    <location>
        <begin position="143"/>
        <end position="167"/>
    </location>
</feature>
<proteinExistence type="predicted"/>
<dbReference type="InterPro" id="IPR058581">
    <property type="entry name" value="TM_HPP"/>
</dbReference>
<dbReference type="EMBL" id="FRDI01000006">
    <property type="protein sequence ID" value="SHN64861.1"/>
    <property type="molecule type" value="Genomic_DNA"/>
</dbReference>
<keyword evidence="1" id="KW-1133">Transmembrane helix</keyword>
<dbReference type="InterPro" id="IPR007065">
    <property type="entry name" value="HPP"/>
</dbReference>
<feature type="transmembrane region" description="Helical" evidence="1">
    <location>
        <begin position="78"/>
        <end position="97"/>
    </location>
</feature>
<dbReference type="AlphaFoldDB" id="A0A1M7T2C6"/>
<dbReference type="PANTHER" id="PTHR33741">
    <property type="entry name" value="TRANSMEMBRANE PROTEIN DDB_G0269096-RELATED"/>
    <property type="match status" value="1"/>
</dbReference>